<keyword evidence="1" id="KW-0547">Nucleotide-binding</keyword>
<dbReference type="EMBL" id="OFSM01000029">
    <property type="protein sequence ID" value="SOY31671.1"/>
    <property type="molecule type" value="Genomic_DNA"/>
</dbReference>
<dbReference type="SUPFAM" id="SSF52540">
    <property type="entry name" value="P-loop containing nucleoside triphosphate hydrolases"/>
    <property type="match status" value="1"/>
</dbReference>
<dbReference type="Gene3D" id="3.40.50.300">
    <property type="entry name" value="P-loop containing nucleotide triphosphate hydrolases"/>
    <property type="match status" value="1"/>
</dbReference>
<dbReference type="InterPro" id="IPR039421">
    <property type="entry name" value="Type_1_exporter"/>
</dbReference>
<reference evidence="1 2" key="1">
    <citation type="submission" date="2018-01" db="EMBL/GenBank/DDBJ databases">
        <authorList>
            <person name="Gaut B.S."/>
            <person name="Morton B.R."/>
            <person name="Clegg M.T."/>
            <person name="Duvall M.R."/>
        </authorList>
    </citation>
    <scope>NUCLEOTIDE SEQUENCE [LARGE SCALE GENOMIC DNA]</scope>
    <source>
        <strain evidence="1">GP69</strain>
    </source>
</reference>
<gene>
    <name evidence="1" type="ORF">AMURIS_04416</name>
</gene>
<dbReference type="PANTHER" id="PTHR43394:SF1">
    <property type="entry name" value="ATP-BINDING CASSETTE SUB-FAMILY B MEMBER 10, MITOCHONDRIAL"/>
    <property type="match status" value="1"/>
</dbReference>
<organism evidence="1 2">
    <name type="scientific">Acetatifactor muris</name>
    <dbReference type="NCBI Taxonomy" id="879566"/>
    <lineage>
        <taxon>Bacteria</taxon>
        <taxon>Bacillati</taxon>
        <taxon>Bacillota</taxon>
        <taxon>Clostridia</taxon>
        <taxon>Lachnospirales</taxon>
        <taxon>Lachnospiraceae</taxon>
        <taxon>Acetatifactor</taxon>
    </lineage>
</organism>
<evidence type="ECO:0000313" key="1">
    <source>
        <dbReference type="EMBL" id="SOY31671.1"/>
    </source>
</evidence>
<dbReference type="Proteomes" id="UP000236311">
    <property type="component" value="Unassembled WGS sequence"/>
</dbReference>
<dbReference type="GO" id="GO:0015421">
    <property type="term" value="F:ABC-type oligopeptide transporter activity"/>
    <property type="evidence" value="ECO:0007669"/>
    <property type="project" value="TreeGrafter"/>
</dbReference>
<keyword evidence="1" id="KW-0067">ATP-binding</keyword>
<dbReference type="GO" id="GO:0005524">
    <property type="term" value="F:ATP binding"/>
    <property type="evidence" value="ECO:0007669"/>
    <property type="project" value="UniProtKB-KW"/>
</dbReference>
<protein>
    <submittedName>
        <fullName evidence="1">Multidrug export ATP-binding/permease protein</fullName>
        <ecNumber evidence="1">3.6.3.-</ecNumber>
    </submittedName>
</protein>
<dbReference type="PANTHER" id="PTHR43394">
    <property type="entry name" value="ATP-DEPENDENT PERMEASE MDL1, MITOCHONDRIAL"/>
    <property type="match status" value="1"/>
</dbReference>
<dbReference type="GO" id="GO:0016787">
    <property type="term" value="F:hydrolase activity"/>
    <property type="evidence" value="ECO:0007669"/>
    <property type="project" value="UniProtKB-KW"/>
</dbReference>
<proteinExistence type="predicted"/>
<evidence type="ECO:0000313" key="2">
    <source>
        <dbReference type="Proteomes" id="UP000236311"/>
    </source>
</evidence>
<dbReference type="AlphaFoldDB" id="A0A2K4ZMH2"/>
<keyword evidence="1" id="KW-0378">Hydrolase</keyword>
<sequence length="115" mass="12854">MAIARGFFRSHDLIILDEPTAAIDPYEETRIYNRFAEIARDKTAVIVTHRLGSVKLADRILVMKEGEAVQTGTHEELIVRDGEYKRLYEAQEQWYSDGDVSVSDSALPGLAAQGS</sequence>
<keyword evidence="2" id="KW-1185">Reference proteome</keyword>
<dbReference type="EC" id="3.6.3.-" evidence="1"/>
<accession>A0A2K4ZMH2</accession>
<dbReference type="InterPro" id="IPR027417">
    <property type="entry name" value="P-loop_NTPase"/>
</dbReference>
<name>A0A2K4ZMH2_9FIRM</name>